<dbReference type="EMBL" id="WMHW01001585">
    <property type="protein sequence ID" value="KAF4008460.1"/>
    <property type="molecule type" value="Genomic_DNA"/>
</dbReference>
<reference evidence="1 2" key="1">
    <citation type="submission" date="2019-10" db="EMBL/GenBank/DDBJ databases">
        <title>Chromosome-level genome assembly of Tarim red deer.</title>
        <authorList>
            <person name="Ba H."/>
        </authorList>
    </citation>
    <scope>NUCLEOTIDE SEQUENCE [LARGE SCALE GENOMIC DNA]</scope>
    <source>
        <strain evidence="1">CEY-2017</strain>
        <tissue evidence="1">Blood</tissue>
    </source>
</reference>
<protein>
    <submittedName>
        <fullName evidence="1">Uncharacterized protein</fullName>
    </submittedName>
</protein>
<accession>A0A833SGX2</accession>
<dbReference type="AlphaFoldDB" id="A0A833SGX2"/>
<evidence type="ECO:0000313" key="1">
    <source>
        <dbReference type="EMBL" id="KAF4008460.1"/>
    </source>
</evidence>
<evidence type="ECO:0000313" key="2">
    <source>
        <dbReference type="Proteomes" id="UP000631465"/>
    </source>
</evidence>
<proteinExistence type="predicted"/>
<keyword evidence="2" id="KW-1185">Reference proteome</keyword>
<comment type="caution">
    <text evidence="1">The sequence shown here is derived from an EMBL/GenBank/DDBJ whole genome shotgun (WGS) entry which is preliminary data.</text>
</comment>
<gene>
    <name evidence="1" type="ORF">G4228_020200</name>
</gene>
<organism evidence="1 2">
    <name type="scientific">Cervus hanglu yarkandensis</name>
    <name type="common">Yarkand deer</name>
    <dbReference type="NCBI Taxonomy" id="84702"/>
    <lineage>
        <taxon>Eukaryota</taxon>
        <taxon>Metazoa</taxon>
        <taxon>Chordata</taxon>
        <taxon>Craniata</taxon>
        <taxon>Vertebrata</taxon>
        <taxon>Euteleostomi</taxon>
        <taxon>Mammalia</taxon>
        <taxon>Eutheria</taxon>
        <taxon>Laurasiatheria</taxon>
        <taxon>Artiodactyla</taxon>
        <taxon>Ruminantia</taxon>
        <taxon>Pecora</taxon>
        <taxon>Cervidae</taxon>
        <taxon>Cervinae</taxon>
        <taxon>Cervus</taxon>
    </lineage>
</organism>
<name>A0A833SGX2_9CERV</name>
<sequence length="90" mass="9426">MSCGPSLVPGRLFMAGINLTENLHFVLIHPAWSLAPLPLRMGAGPVPGVSARGQRPGSAASYINTIAGDFICAVGFDGNVIRLNQKLLRG</sequence>
<dbReference type="Proteomes" id="UP000631465">
    <property type="component" value="Unassembled WGS sequence"/>
</dbReference>